<dbReference type="PANTHER" id="PTHR23252">
    <property type="entry name" value="INTIMAL THICKNESS RECEPTOR-RELATED"/>
    <property type="match status" value="1"/>
</dbReference>
<evidence type="ECO:0000259" key="2">
    <source>
        <dbReference type="Pfam" id="PF10192"/>
    </source>
</evidence>
<keyword evidence="4" id="KW-1185">Reference proteome</keyword>
<dbReference type="STRING" id="166423.A0A0N1IT90"/>
<evidence type="ECO:0000256" key="1">
    <source>
        <dbReference type="SAM" id="Phobius"/>
    </source>
</evidence>
<feature type="domain" description="GPR180/TMEM145 transmembrane" evidence="2">
    <location>
        <begin position="4"/>
        <end position="82"/>
    </location>
</feature>
<feature type="domain" description="GPR180/TMEM145 transmembrane" evidence="2">
    <location>
        <begin position="93"/>
        <end position="173"/>
    </location>
</feature>
<dbReference type="Pfam" id="PF10192">
    <property type="entry name" value="GPR180-TMEM145_TM"/>
    <property type="match status" value="2"/>
</dbReference>
<dbReference type="GO" id="GO:0019236">
    <property type="term" value="P:response to pheromone"/>
    <property type="evidence" value="ECO:0007669"/>
    <property type="project" value="InterPro"/>
</dbReference>
<dbReference type="EMBL" id="KQ435859">
    <property type="protein sequence ID" value="KOX70532.1"/>
    <property type="molecule type" value="Genomic_DNA"/>
</dbReference>
<gene>
    <name evidence="3" type="ORF">WN51_02588</name>
</gene>
<dbReference type="InterPro" id="IPR019336">
    <property type="entry name" value="GPR180/TMEM145_TM"/>
</dbReference>
<feature type="non-terminal residue" evidence="3">
    <location>
        <position position="1"/>
    </location>
</feature>
<sequence>IAIQLRARRLLHVSYKIFMTSLFCQLVGILFEIYSYITLGLRGIQIENALLFGHLLEACSDILYTVLMLLLALGYTVTKSILKPRQIRWLICYGLIILKLIAWIIFSLQCFKTVTKMSTKLHFYGSLFSLGSAWFLCHPLTVLCITLLVDEWVRESVAKGCLLWTTFMGHIIFLYITRPSMANKRFPFHIRTCQIMPISGEGQDHSYEPHVRTTSSAFTISRSIPSTLQH</sequence>
<feature type="transmembrane region" description="Helical" evidence="1">
    <location>
        <begin position="127"/>
        <end position="150"/>
    </location>
</feature>
<protein>
    <recommendedName>
        <fullName evidence="2">GPR180/TMEM145 transmembrane domain-containing protein</fullName>
    </recommendedName>
</protein>
<dbReference type="InterPro" id="IPR047831">
    <property type="entry name" value="GPR180/TMEM145"/>
</dbReference>
<reference evidence="3 4" key="1">
    <citation type="submission" date="2015-07" db="EMBL/GenBank/DDBJ databases">
        <title>The genome of Melipona quadrifasciata.</title>
        <authorList>
            <person name="Pan H."/>
            <person name="Kapheim K."/>
        </authorList>
    </citation>
    <scope>NUCLEOTIDE SEQUENCE [LARGE SCALE GENOMIC DNA]</scope>
    <source>
        <strain evidence="3">0111107301</strain>
        <tissue evidence="3">Whole body</tissue>
    </source>
</reference>
<keyword evidence="1" id="KW-0812">Transmembrane</keyword>
<feature type="transmembrane region" description="Helical" evidence="1">
    <location>
        <begin position="156"/>
        <end position="176"/>
    </location>
</feature>
<evidence type="ECO:0000313" key="3">
    <source>
        <dbReference type="EMBL" id="KOX70532.1"/>
    </source>
</evidence>
<dbReference type="GO" id="GO:0007186">
    <property type="term" value="P:G protein-coupled receptor signaling pathway"/>
    <property type="evidence" value="ECO:0007669"/>
    <property type="project" value="InterPro"/>
</dbReference>
<dbReference type="OrthoDB" id="205745at2759"/>
<keyword evidence="1" id="KW-0472">Membrane</keyword>
<feature type="transmembrane region" description="Helical" evidence="1">
    <location>
        <begin position="49"/>
        <end position="75"/>
    </location>
</feature>
<dbReference type="AlphaFoldDB" id="A0A0N1IT90"/>
<keyword evidence="1" id="KW-1133">Transmembrane helix</keyword>
<proteinExistence type="predicted"/>
<organism evidence="3 4">
    <name type="scientific">Melipona quadrifasciata</name>
    <dbReference type="NCBI Taxonomy" id="166423"/>
    <lineage>
        <taxon>Eukaryota</taxon>
        <taxon>Metazoa</taxon>
        <taxon>Ecdysozoa</taxon>
        <taxon>Arthropoda</taxon>
        <taxon>Hexapoda</taxon>
        <taxon>Insecta</taxon>
        <taxon>Pterygota</taxon>
        <taxon>Neoptera</taxon>
        <taxon>Endopterygota</taxon>
        <taxon>Hymenoptera</taxon>
        <taxon>Apocrita</taxon>
        <taxon>Aculeata</taxon>
        <taxon>Apoidea</taxon>
        <taxon>Anthophila</taxon>
        <taxon>Apidae</taxon>
        <taxon>Melipona</taxon>
    </lineage>
</organism>
<feature type="transmembrane region" description="Helical" evidence="1">
    <location>
        <begin position="87"/>
        <end position="106"/>
    </location>
</feature>
<feature type="transmembrane region" description="Helical" evidence="1">
    <location>
        <begin position="17"/>
        <end position="37"/>
    </location>
</feature>
<dbReference type="Proteomes" id="UP000053105">
    <property type="component" value="Unassembled WGS sequence"/>
</dbReference>
<dbReference type="PANTHER" id="PTHR23252:SF24">
    <property type="entry name" value="TRANSMEMBRANE PROTEIN 145"/>
    <property type="match status" value="1"/>
</dbReference>
<evidence type="ECO:0000313" key="4">
    <source>
        <dbReference type="Proteomes" id="UP000053105"/>
    </source>
</evidence>
<name>A0A0N1IT90_9HYME</name>
<accession>A0A0N1IT90</accession>